<evidence type="ECO:0000256" key="3">
    <source>
        <dbReference type="ARBA" id="ARBA00022692"/>
    </source>
</evidence>
<feature type="disulfide bond" evidence="6">
    <location>
        <begin position="149"/>
        <end position="168"/>
    </location>
</feature>
<feature type="transmembrane region" description="Helical" evidence="7">
    <location>
        <begin position="198"/>
        <end position="219"/>
    </location>
</feature>
<evidence type="ECO:0000313" key="8">
    <source>
        <dbReference type="EMBL" id="VEN61348.1"/>
    </source>
</evidence>
<dbReference type="SUPFAM" id="SSF48652">
    <property type="entry name" value="Tetraspanin"/>
    <property type="match status" value="1"/>
</dbReference>
<keyword evidence="4 7" id="KW-1133">Transmembrane helix</keyword>
<dbReference type="AlphaFoldDB" id="A0A653DPT5"/>
<dbReference type="PANTHER" id="PTHR19282">
    <property type="entry name" value="TETRASPANIN"/>
    <property type="match status" value="1"/>
</dbReference>
<dbReference type="PROSITE" id="PS00421">
    <property type="entry name" value="TM4_1"/>
    <property type="match status" value="1"/>
</dbReference>
<dbReference type="InterPro" id="IPR008952">
    <property type="entry name" value="Tetraspanin_EC2_sf"/>
</dbReference>
<organism evidence="8 9">
    <name type="scientific">Callosobruchus maculatus</name>
    <name type="common">Southern cowpea weevil</name>
    <name type="synonym">Pulse bruchid</name>
    <dbReference type="NCBI Taxonomy" id="64391"/>
    <lineage>
        <taxon>Eukaryota</taxon>
        <taxon>Metazoa</taxon>
        <taxon>Ecdysozoa</taxon>
        <taxon>Arthropoda</taxon>
        <taxon>Hexapoda</taxon>
        <taxon>Insecta</taxon>
        <taxon>Pterygota</taxon>
        <taxon>Neoptera</taxon>
        <taxon>Endopterygota</taxon>
        <taxon>Coleoptera</taxon>
        <taxon>Polyphaga</taxon>
        <taxon>Cucujiformia</taxon>
        <taxon>Chrysomeloidea</taxon>
        <taxon>Chrysomelidae</taxon>
        <taxon>Bruchinae</taxon>
        <taxon>Bruchini</taxon>
        <taxon>Callosobruchus</taxon>
    </lineage>
</organism>
<proteinExistence type="inferred from homology"/>
<dbReference type="OrthoDB" id="71600at2759"/>
<dbReference type="InterPro" id="IPR018499">
    <property type="entry name" value="Tetraspanin/Peripherin"/>
</dbReference>
<feature type="disulfide bond" evidence="6">
    <location>
        <begin position="148"/>
        <end position="183"/>
    </location>
</feature>
<evidence type="ECO:0000256" key="5">
    <source>
        <dbReference type="ARBA" id="ARBA00023136"/>
    </source>
</evidence>
<accession>A0A653DPT5</accession>
<dbReference type="CDD" id="cd03127">
    <property type="entry name" value="tetraspanin_LEL"/>
    <property type="match status" value="1"/>
</dbReference>
<dbReference type="InterPro" id="IPR018503">
    <property type="entry name" value="Tetraspanin_CS"/>
</dbReference>
<feature type="transmembrane region" description="Helical" evidence="7">
    <location>
        <begin position="53"/>
        <end position="74"/>
    </location>
</feature>
<keyword evidence="9" id="KW-1185">Reference proteome</keyword>
<evidence type="ECO:0000256" key="2">
    <source>
        <dbReference type="ARBA" id="ARBA00006840"/>
    </source>
</evidence>
<dbReference type="PANTHER" id="PTHR19282:SF521">
    <property type="entry name" value="IP01817P-RELATED"/>
    <property type="match status" value="1"/>
</dbReference>
<evidence type="ECO:0000313" key="9">
    <source>
        <dbReference type="Proteomes" id="UP000410492"/>
    </source>
</evidence>
<dbReference type="GO" id="GO:0005886">
    <property type="term" value="C:plasma membrane"/>
    <property type="evidence" value="ECO:0007669"/>
    <property type="project" value="TreeGrafter"/>
</dbReference>
<evidence type="ECO:0000256" key="7">
    <source>
        <dbReference type="RuleBase" id="RU361218"/>
    </source>
</evidence>
<feature type="transmembrane region" description="Helical" evidence="7">
    <location>
        <begin position="7"/>
        <end position="33"/>
    </location>
</feature>
<evidence type="ECO:0000256" key="6">
    <source>
        <dbReference type="PIRSR" id="PIRSR002419-1"/>
    </source>
</evidence>
<dbReference type="InterPro" id="IPR000301">
    <property type="entry name" value="Tetraspanin_animals"/>
</dbReference>
<evidence type="ECO:0000256" key="1">
    <source>
        <dbReference type="ARBA" id="ARBA00004141"/>
    </source>
</evidence>
<evidence type="ECO:0000256" key="4">
    <source>
        <dbReference type="ARBA" id="ARBA00022989"/>
    </source>
</evidence>
<keyword evidence="6" id="KW-1015">Disulfide bond</keyword>
<keyword evidence="3 7" id="KW-0812">Transmembrane</keyword>
<dbReference type="Pfam" id="PF00335">
    <property type="entry name" value="Tetraspanin"/>
    <property type="match status" value="1"/>
</dbReference>
<dbReference type="PRINTS" id="PR00259">
    <property type="entry name" value="TMFOUR"/>
</dbReference>
<feature type="transmembrane region" description="Helical" evidence="7">
    <location>
        <begin position="86"/>
        <end position="107"/>
    </location>
</feature>
<protein>
    <recommendedName>
        <fullName evidence="7">Tetraspanin</fullName>
    </recommendedName>
</protein>
<name>A0A653DPT5_CALMS</name>
<gene>
    <name evidence="8" type="ORF">CALMAC_LOCUS18781</name>
</gene>
<sequence length="232" mass="25616">MVCGEAIVKLIVFSVNTVFSLAGLGLLATGVLYKLHFNSVTDAIPQDYQDIEIAPTLSIIIGTIIFIIAFLGCYGTVRESTCLLNWYAVILLVIFLSQIAVGVFAFLEIRSESSFKSAVKGTLQQAFNGYDKESNKEIVNLLQEKFKCCGVEGPNDWLSKPTGIPPSCYSDQTKRTDLHTDGCLNKFVDFLHHSVRTIGIVVLTLSAIEVVGAIFSLCLSSSIKNRERRFRY</sequence>
<reference evidence="8 9" key="1">
    <citation type="submission" date="2019-01" db="EMBL/GenBank/DDBJ databases">
        <authorList>
            <person name="Sayadi A."/>
        </authorList>
    </citation>
    <scope>NUCLEOTIDE SEQUENCE [LARGE SCALE GENOMIC DNA]</scope>
</reference>
<dbReference type="EMBL" id="CAACVG010013151">
    <property type="protein sequence ID" value="VEN61348.1"/>
    <property type="molecule type" value="Genomic_DNA"/>
</dbReference>
<dbReference type="Gene3D" id="1.10.1450.10">
    <property type="entry name" value="Tetraspanin"/>
    <property type="match status" value="1"/>
</dbReference>
<keyword evidence="5 7" id="KW-0472">Membrane</keyword>
<comment type="subcellular location">
    <subcellularLocation>
        <location evidence="1 7">Membrane</location>
        <topology evidence="1 7">Multi-pass membrane protein</topology>
    </subcellularLocation>
</comment>
<dbReference type="PIRSF" id="PIRSF002419">
    <property type="entry name" value="Tetraspanin"/>
    <property type="match status" value="1"/>
</dbReference>
<dbReference type="Proteomes" id="UP000410492">
    <property type="component" value="Unassembled WGS sequence"/>
</dbReference>
<comment type="similarity">
    <text evidence="2 7">Belongs to the tetraspanin (TM4SF) family.</text>
</comment>